<dbReference type="InterPro" id="IPR000504">
    <property type="entry name" value="RRM_dom"/>
</dbReference>
<dbReference type="GO" id="GO:0003723">
    <property type="term" value="F:RNA binding"/>
    <property type="evidence" value="ECO:0007669"/>
    <property type="project" value="UniProtKB-UniRule"/>
</dbReference>
<sequence>MAMRATTAALAAAAATAPRGGFLRLFSTTSTSSSSFPFLQTTQQIPAREQAEPNTNLFVSGMCLLLYISIITFIPWLFSKRTTSEGLRDAFSKFGEVVQARVVTDRVSGYSKGFGFVKYATLEDAAAGIKGMDGQFLDGWVIFAEYARPRQPPFEPQNNTTDRRWQ</sequence>
<keyword evidence="3" id="KW-0472">Membrane</keyword>
<keyword evidence="6" id="KW-1185">Reference proteome</keyword>
<evidence type="ECO:0000313" key="6">
    <source>
        <dbReference type="Proteomes" id="UP000657918"/>
    </source>
</evidence>
<dbReference type="GO" id="GO:0080156">
    <property type="term" value="P:mitochondrial mRNA modification"/>
    <property type="evidence" value="ECO:0007669"/>
    <property type="project" value="TreeGrafter"/>
</dbReference>
<comment type="caution">
    <text evidence="5">The sequence shown here is derived from an EMBL/GenBank/DDBJ whole genome shotgun (WGS) entry which is preliminary data.</text>
</comment>
<dbReference type="Proteomes" id="UP000657918">
    <property type="component" value="Chromosome 11"/>
</dbReference>
<dbReference type="InterPro" id="IPR012677">
    <property type="entry name" value="Nucleotide-bd_a/b_plait_sf"/>
</dbReference>
<evidence type="ECO:0000259" key="4">
    <source>
        <dbReference type="PROSITE" id="PS50102"/>
    </source>
</evidence>
<evidence type="ECO:0000313" key="5">
    <source>
        <dbReference type="EMBL" id="KAF9672924.1"/>
    </source>
</evidence>
<accession>A0A835JQW7</accession>
<dbReference type="GO" id="GO:0005739">
    <property type="term" value="C:mitochondrion"/>
    <property type="evidence" value="ECO:0007669"/>
    <property type="project" value="TreeGrafter"/>
</dbReference>
<dbReference type="Gene3D" id="3.30.70.330">
    <property type="match status" value="1"/>
</dbReference>
<dbReference type="OrthoDB" id="439808at2759"/>
<name>A0A835JQW7_9ROSI</name>
<feature type="transmembrane region" description="Helical" evidence="3">
    <location>
        <begin position="57"/>
        <end position="78"/>
    </location>
</feature>
<keyword evidence="3" id="KW-1133">Transmembrane helix</keyword>
<gene>
    <name evidence="5" type="ORF">SADUNF_Sadunf11G0094900</name>
</gene>
<evidence type="ECO:0000256" key="3">
    <source>
        <dbReference type="SAM" id="Phobius"/>
    </source>
</evidence>
<dbReference type="PANTHER" id="PTHR48029">
    <property type="entry name" value="NUCLEOLAR PROTEIN 8"/>
    <property type="match status" value="1"/>
</dbReference>
<dbReference type="Pfam" id="PF00076">
    <property type="entry name" value="RRM_1"/>
    <property type="match status" value="1"/>
</dbReference>
<dbReference type="SUPFAM" id="SSF54928">
    <property type="entry name" value="RNA-binding domain, RBD"/>
    <property type="match status" value="1"/>
</dbReference>
<protein>
    <recommendedName>
        <fullName evidence="4">RRM domain-containing protein</fullName>
    </recommendedName>
</protein>
<feature type="domain" description="RRM" evidence="4">
    <location>
        <begin position="55"/>
        <end position="149"/>
    </location>
</feature>
<evidence type="ECO:0000256" key="2">
    <source>
        <dbReference type="PROSITE-ProRule" id="PRU00176"/>
    </source>
</evidence>
<organism evidence="5 6">
    <name type="scientific">Salix dunnii</name>
    <dbReference type="NCBI Taxonomy" id="1413687"/>
    <lineage>
        <taxon>Eukaryota</taxon>
        <taxon>Viridiplantae</taxon>
        <taxon>Streptophyta</taxon>
        <taxon>Embryophyta</taxon>
        <taxon>Tracheophyta</taxon>
        <taxon>Spermatophyta</taxon>
        <taxon>Magnoliopsida</taxon>
        <taxon>eudicotyledons</taxon>
        <taxon>Gunneridae</taxon>
        <taxon>Pentapetalae</taxon>
        <taxon>rosids</taxon>
        <taxon>fabids</taxon>
        <taxon>Malpighiales</taxon>
        <taxon>Salicaceae</taxon>
        <taxon>Saliceae</taxon>
        <taxon>Salix</taxon>
    </lineage>
</organism>
<dbReference type="PROSITE" id="PS50102">
    <property type="entry name" value="RRM"/>
    <property type="match status" value="1"/>
</dbReference>
<evidence type="ECO:0000256" key="1">
    <source>
        <dbReference type="ARBA" id="ARBA00022884"/>
    </source>
</evidence>
<dbReference type="InterPro" id="IPR035979">
    <property type="entry name" value="RBD_domain_sf"/>
</dbReference>
<dbReference type="SMART" id="SM00360">
    <property type="entry name" value="RRM"/>
    <property type="match status" value="1"/>
</dbReference>
<dbReference type="EMBL" id="JADGMS010000011">
    <property type="protein sequence ID" value="KAF9672924.1"/>
    <property type="molecule type" value="Genomic_DNA"/>
</dbReference>
<dbReference type="PANTHER" id="PTHR48029:SF1">
    <property type="entry name" value="NUCLEOLAR PROTEIN 8"/>
    <property type="match status" value="1"/>
</dbReference>
<reference evidence="5 6" key="1">
    <citation type="submission" date="2020-10" db="EMBL/GenBank/DDBJ databases">
        <title>Plant Genome Project.</title>
        <authorList>
            <person name="Zhang R.-G."/>
        </authorList>
    </citation>
    <scope>NUCLEOTIDE SEQUENCE [LARGE SCALE GENOMIC DNA]</scope>
    <source>
        <strain evidence="5">FAFU-HL-1</strain>
        <tissue evidence="5">Leaf</tissue>
    </source>
</reference>
<keyword evidence="3" id="KW-0812">Transmembrane</keyword>
<keyword evidence="1 2" id="KW-0694">RNA-binding</keyword>
<dbReference type="AlphaFoldDB" id="A0A835JQW7"/>
<proteinExistence type="predicted"/>